<accession>A0A1W9Z3H7</accession>
<feature type="transmembrane region" description="Helical" evidence="2">
    <location>
        <begin position="111"/>
        <end position="132"/>
    </location>
</feature>
<organism evidence="3 4">
    <name type="scientific">Mycolicibacterium bacteremicum</name>
    <name type="common">Mycobacterium bacteremicum</name>
    <dbReference type="NCBI Taxonomy" id="564198"/>
    <lineage>
        <taxon>Bacteria</taxon>
        <taxon>Bacillati</taxon>
        <taxon>Actinomycetota</taxon>
        <taxon>Actinomycetes</taxon>
        <taxon>Mycobacteriales</taxon>
        <taxon>Mycobacteriaceae</taxon>
        <taxon>Mycolicibacterium</taxon>
    </lineage>
</organism>
<dbReference type="EMBL" id="MVHJ01000002">
    <property type="protein sequence ID" value="ORA06739.1"/>
    <property type="molecule type" value="Genomic_DNA"/>
</dbReference>
<evidence type="ECO:0000313" key="4">
    <source>
        <dbReference type="Proteomes" id="UP000192366"/>
    </source>
</evidence>
<dbReference type="Proteomes" id="UP000192366">
    <property type="component" value="Unassembled WGS sequence"/>
</dbReference>
<sequence length="496" mass="53679">MDRTIDWWYGRSPALRLLLRWTLIAGLTVWAFRESLRDLLHTTAAGGLVGFVWLLLPAAAVAATGIDLRRRPGPPIHDRQTDIITGTMCLVLAVVVEGVLVPRYAEYFHLLRLDLLSIWLFVLGSAVVLFGLRPVSRYGWVWLMLAFAFLLPYQTMVIALGGGRFAAGLAALVVAATAAAIAVGRTRRRAVLGAVLTFLGGLAVLIVLTSLVDGVPLLVYQLLPGTAAMVVVCGLFLIGARRHRPELTLVHHLGPLAAGQVWGAIPLVVVVAFVLALIPLPEQRSATDISRPAPDELSPGTGLSAPPGWRVTGVEDSPVQGFYGDGAVLVRQRMVAEVGDPRFDKLSAPRTLMVDSIVSRQPFSFDAYPGHISYDTSGARLSRPRTVDLGHEVTGKLISAVDDRLLVTWDVLRFAWGSADEDQLVQIFAVDNHLPDAPFPMPGHGLPSTLRTLFTVLFRGNTVAAQQDPLFKDAELLTEFGRALVQTQLDEAGSAR</sequence>
<protein>
    <submittedName>
        <fullName evidence="3">Uncharacterized protein</fullName>
    </submittedName>
</protein>
<keyword evidence="2" id="KW-0472">Membrane</keyword>
<gene>
    <name evidence="3" type="ORF">BST17_03620</name>
</gene>
<feature type="transmembrane region" description="Helical" evidence="2">
    <location>
        <begin position="190"/>
        <end position="212"/>
    </location>
</feature>
<keyword evidence="2" id="KW-0812">Transmembrane</keyword>
<evidence type="ECO:0000313" key="3">
    <source>
        <dbReference type="EMBL" id="ORA06739.1"/>
    </source>
</evidence>
<feature type="transmembrane region" description="Helical" evidence="2">
    <location>
        <begin position="139"/>
        <end position="159"/>
    </location>
</feature>
<dbReference type="STRING" id="564198.BST17_03620"/>
<keyword evidence="4" id="KW-1185">Reference proteome</keyword>
<feature type="region of interest" description="Disordered" evidence="1">
    <location>
        <begin position="286"/>
        <end position="307"/>
    </location>
</feature>
<dbReference type="AlphaFoldDB" id="A0A1W9Z3H7"/>
<feature type="transmembrane region" description="Helical" evidence="2">
    <location>
        <begin position="261"/>
        <end position="280"/>
    </location>
</feature>
<reference evidence="3 4" key="1">
    <citation type="submission" date="2017-02" db="EMBL/GenBank/DDBJ databases">
        <title>The new phylogeny of genus Mycobacterium.</title>
        <authorList>
            <person name="Tortoli E."/>
            <person name="Trovato A."/>
            <person name="Cirillo D.M."/>
        </authorList>
    </citation>
    <scope>NUCLEOTIDE SEQUENCE [LARGE SCALE GENOMIC DNA]</scope>
    <source>
        <strain evidence="3 4">DSM 45578</strain>
    </source>
</reference>
<proteinExistence type="predicted"/>
<comment type="caution">
    <text evidence="3">The sequence shown here is derived from an EMBL/GenBank/DDBJ whole genome shotgun (WGS) entry which is preliminary data.</text>
</comment>
<feature type="transmembrane region" description="Helical" evidence="2">
    <location>
        <begin position="165"/>
        <end position="183"/>
    </location>
</feature>
<feature type="transmembrane region" description="Helical" evidence="2">
    <location>
        <begin position="44"/>
        <end position="63"/>
    </location>
</feature>
<feature type="transmembrane region" description="Helical" evidence="2">
    <location>
        <begin position="218"/>
        <end position="240"/>
    </location>
</feature>
<keyword evidence="2" id="KW-1133">Transmembrane helix</keyword>
<name>A0A1W9Z3H7_MYCBA</name>
<feature type="transmembrane region" description="Helical" evidence="2">
    <location>
        <begin position="12"/>
        <end position="32"/>
    </location>
</feature>
<evidence type="ECO:0000256" key="2">
    <source>
        <dbReference type="SAM" id="Phobius"/>
    </source>
</evidence>
<evidence type="ECO:0000256" key="1">
    <source>
        <dbReference type="SAM" id="MobiDB-lite"/>
    </source>
</evidence>
<feature type="transmembrane region" description="Helical" evidence="2">
    <location>
        <begin position="83"/>
        <end position="105"/>
    </location>
</feature>